<protein>
    <submittedName>
        <fullName evidence="3">Alpha-galactosidase</fullName>
    </submittedName>
</protein>
<evidence type="ECO:0000256" key="1">
    <source>
        <dbReference type="ARBA" id="ARBA00022801"/>
    </source>
</evidence>
<organism evidence="3 4">
    <name type="scientific">Flammeovirga aprica JL-4</name>
    <dbReference type="NCBI Taxonomy" id="694437"/>
    <lineage>
        <taxon>Bacteria</taxon>
        <taxon>Pseudomonadati</taxon>
        <taxon>Bacteroidota</taxon>
        <taxon>Cytophagia</taxon>
        <taxon>Cytophagales</taxon>
        <taxon>Flammeovirgaceae</taxon>
        <taxon>Flammeovirga</taxon>
    </lineage>
</organism>
<dbReference type="Gene3D" id="3.20.20.70">
    <property type="entry name" value="Aldolase class I"/>
    <property type="match status" value="1"/>
</dbReference>
<dbReference type="Proteomes" id="UP000576082">
    <property type="component" value="Unassembled WGS sequence"/>
</dbReference>
<dbReference type="Gene3D" id="2.60.40.1180">
    <property type="entry name" value="Golgi alpha-mannosidase II"/>
    <property type="match status" value="1"/>
</dbReference>
<dbReference type="EMBL" id="JABANE010000093">
    <property type="protein sequence ID" value="NME71317.1"/>
    <property type="molecule type" value="Genomic_DNA"/>
</dbReference>
<name>A0A7X9RZ67_9BACT</name>
<dbReference type="Pfam" id="PF02065">
    <property type="entry name" value="Melibiase"/>
    <property type="match status" value="1"/>
</dbReference>
<reference evidence="3 4" key="1">
    <citation type="submission" date="2020-04" db="EMBL/GenBank/DDBJ databases">
        <title>Flammeovirga sp. SR4, a novel species isolated from seawater.</title>
        <authorList>
            <person name="Wang X."/>
        </authorList>
    </citation>
    <scope>NUCLEOTIDE SEQUENCE [LARGE SCALE GENOMIC DNA]</scope>
    <source>
        <strain evidence="3 4">ATCC 23126</strain>
    </source>
</reference>
<dbReference type="RefSeq" id="WP_169659532.1">
    <property type="nucleotide sequence ID" value="NZ_JABANE010000093.1"/>
</dbReference>
<dbReference type="AlphaFoldDB" id="A0A7X9RZ67"/>
<keyword evidence="1" id="KW-0378">Hydrolase</keyword>
<dbReference type="CDD" id="cd14791">
    <property type="entry name" value="GH36"/>
    <property type="match status" value="1"/>
</dbReference>
<evidence type="ECO:0000313" key="4">
    <source>
        <dbReference type="Proteomes" id="UP000576082"/>
    </source>
</evidence>
<dbReference type="InterPro" id="IPR002252">
    <property type="entry name" value="Glyco_hydro_36"/>
</dbReference>
<dbReference type="InterPro" id="IPR017853">
    <property type="entry name" value="GH"/>
</dbReference>
<dbReference type="PANTHER" id="PTHR43053:SF3">
    <property type="entry name" value="ALPHA-GALACTOSIDASE C-RELATED"/>
    <property type="match status" value="1"/>
</dbReference>
<dbReference type="PANTHER" id="PTHR43053">
    <property type="entry name" value="GLYCOSIDASE FAMILY 31"/>
    <property type="match status" value="1"/>
</dbReference>
<gene>
    <name evidence="3" type="ORF">HHU12_25350</name>
</gene>
<dbReference type="InterPro" id="IPR013785">
    <property type="entry name" value="Aldolase_TIM"/>
</dbReference>
<evidence type="ECO:0000313" key="3">
    <source>
        <dbReference type="EMBL" id="NME71317.1"/>
    </source>
</evidence>
<proteinExistence type="predicted"/>
<dbReference type="GO" id="GO:0004557">
    <property type="term" value="F:alpha-galactosidase activity"/>
    <property type="evidence" value="ECO:0007669"/>
    <property type="project" value="InterPro"/>
</dbReference>
<comment type="caution">
    <text evidence="3">The sequence shown here is derived from an EMBL/GenBank/DDBJ whole genome shotgun (WGS) entry which is preliminary data.</text>
</comment>
<sequence length="630" mass="71327">MKLRNFLLSAITILLVWGCGNTKLEGDQASVANHSAKAKLFRERLEKSPSVLDDKDGNVIPSSDYKLSRKWEGNICKTVLTNTSDKVINPKEVIIFALEKHGINPESPVYGEGFQMLHQNGGTLAKHENRGSNSDKDHYRMKELRNIPTVYGLLNINVDEEENFMLGFTSCEKFIGRIAYDQKQMLIAVDAEGLALAPGESWNLEDFIFIDGENQGDLYDEMSDEIVKNHPAMKSEKMPIGWCSWYCYKEDITDEIMMKNLDIFAKKVPEMEYIQLDDGYQPYMGDWLDPNPAYGDVRKTIDGIAARGFKPAIWVAPFIAQKESRVFKEHPDWFVKGKDGKPLNSSSVTFGGWREGPWYCLDGTHPEVQAHLTHVIKTMREEWGVNYFKLDANYWGAIQDGAFYDKSATRIEAYRRGMEAILKGCDDQSVVLGCNAPIWPSLGLVTAQRTSADINRKWSNFRKLAIQNLSRCWQNEKVWDADPDCIVQTADSPFGGNPKEITKDEWFFHLTSIHAVGGFSLGSDKAELMTDEDFKILKKLLKPTGKGAKFKNSKLEVGVTDLGDTQYYYVFNWTEEPIDMDVELIKGAKLTDFWTEKEIGEFEGKYTVKQLAPHAAKLLVATKAEGQLGK</sequence>
<keyword evidence="4" id="KW-1185">Reference proteome</keyword>
<dbReference type="InterPro" id="IPR050985">
    <property type="entry name" value="Alpha-glycosidase_related"/>
</dbReference>
<dbReference type="GO" id="GO:0016052">
    <property type="term" value="P:carbohydrate catabolic process"/>
    <property type="evidence" value="ECO:0007669"/>
    <property type="project" value="InterPro"/>
</dbReference>
<keyword evidence="2" id="KW-0326">Glycosidase</keyword>
<dbReference type="InterPro" id="IPR013780">
    <property type="entry name" value="Glyco_hydro_b"/>
</dbReference>
<accession>A0A7X9RZ67</accession>
<evidence type="ECO:0000256" key="2">
    <source>
        <dbReference type="ARBA" id="ARBA00023295"/>
    </source>
</evidence>
<dbReference type="SUPFAM" id="SSF51445">
    <property type="entry name" value="(Trans)glycosidases"/>
    <property type="match status" value="1"/>
</dbReference>